<dbReference type="InterPro" id="IPR019758">
    <property type="entry name" value="Pept_S26A_signal_pept_1_CS"/>
</dbReference>
<dbReference type="GO" id="GO:0005886">
    <property type="term" value="C:plasma membrane"/>
    <property type="evidence" value="ECO:0007669"/>
    <property type="project" value="UniProtKB-SubCell"/>
</dbReference>
<evidence type="ECO:0000256" key="7">
    <source>
        <dbReference type="RuleBase" id="RU362042"/>
    </source>
</evidence>
<comment type="similarity">
    <text evidence="3 7">Belongs to the peptidase S26 family.</text>
</comment>
<dbReference type="InterPro" id="IPR019757">
    <property type="entry name" value="Pept_S26A_signal_pept_1_Lys-AS"/>
</dbReference>
<evidence type="ECO:0000256" key="4">
    <source>
        <dbReference type="ARBA" id="ARBA00013208"/>
    </source>
</evidence>
<evidence type="ECO:0000256" key="2">
    <source>
        <dbReference type="ARBA" id="ARBA00004401"/>
    </source>
</evidence>
<keyword evidence="7" id="KW-0645">Protease</keyword>
<evidence type="ECO:0000313" key="9">
    <source>
        <dbReference type="EMBL" id="SUP42165.1"/>
    </source>
</evidence>
<name>A0A380NIZ3_9FIRM</name>
<feature type="active site" evidence="6">
    <location>
        <position position="115"/>
    </location>
</feature>
<dbReference type="NCBIfam" id="TIGR02227">
    <property type="entry name" value="sigpep_I_bact"/>
    <property type="match status" value="1"/>
</dbReference>
<dbReference type="CDD" id="cd06530">
    <property type="entry name" value="S26_SPase_I"/>
    <property type="match status" value="1"/>
</dbReference>
<feature type="domain" description="Peptidase S26" evidence="8">
    <location>
        <begin position="17"/>
        <end position="193"/>
    </location>
</feature>
<dbReference type="AlphaFoldDB" id="A0A380NIZ3"/>
<dbReference type="SUPFAM" id="SSF51306">
    <property type="entry name" value="LexA/Signal peptidase"/>
    <property type="match status" value="1"/>
</dbReference>
<dbReference type="PRINTS" id="PR00727">
    <property type="entry name" value="LEADERPTASE"/>
</dbReference>
<proteinExistence type="inferred from homology"/>
<accession>A0A380NIZ3</accession>
<keyword evidence="7" id="KW-0472">Membrane</keyword>
<dbReference type="GO" id="GO:0004252">
    <property type="term" value="F:serine-type endopeptidase activity"/>
    <property type="evidence" value="ECO:0007669"/>
    <property type="project" value="InterPro"/>
</dbReference>
<feature type="active site" evidence="6">
    <location>
        <position position="46"/>
    </location>
</feature>
<comment type="catalytic activity">
    <reaction evidence="1 7">
        <text>Cleavage of hydrophobic, N-terminal signal or leader sequences from secreted and periplasmic proteins.</text>
        <dbReference type="EC" id="3.4.21.89"/>
    </reaction>
</comment>
<feature type="transmembrane region" description="Helical" evidence="7">
    <location>
        <begin position="18"/>
        <end position="37"/>
    </location>
</feature>
<dbReference type="RefSeq" id="WP_115310008.1">
    <property type="nucleotide sequence ID" value="NZ_UHIO01000001.1"/>
</dbReference>
<dbReference type="InterPro" id="IPR000223">
    <property type="entry name" value="Pept_S26A_signal_pept_1"/>
</dbReference>
<evidence type="ECO:0000259" key="8">
    <source>
        <dbReference type="Pfam" id="PF10502"/>
    </source>
</evidence>
<dbReference type="Gene3D" id="2.10.109.10">
    <property type="entry name" value="Umud Fragment, subunit A"/>
    <property type="match status" value="1"/>
</dbReference>
<dbReference type="OrthoDB" id="9802919at2"/>
<evidence type="ECO:0000256" key="3">
    <source>
        <dbReference type="ARBA" id="ARBA00009370"/>
    </source>
</evidence>
<sequence>MVEEKTIGKQIIHEVGEWLYAIIIALAIAIVVHLFVGQITRVSGESMEDTFHNGDFLVVSKWDHVRGNMPTYGDIVIIDSRVNRERTWQDDVTDVVSNYLSVFSKSAERHDAWVKRVIGLPGDTLEFKNGHVWRNGQELEEPYTKEPSMNYTQTAPVVIPEGHVFVMGDNRNHSSDSRFIGPVPVKNVIGHVVYNLSF</sequence>
<dbReference type="EMBL" id="UHIO01000001">
    <property type="protein sequence ID" value="SUP42165.1"/>
    <property type="molecule type" value="Genomic_DNA"/>
</dbReference>
<reference evidence="9 10" key="1">
    <citation type="submission" date="2018-06" db="EMBL/GenBank/DDBJ databases">
        <authorList>
            <consortium name="Pathogen Informatics"/>
            <person name="Doyle S."/>
        </authorList>
    </citation>
    <scope>NUCLEOTIDE SEQUENCE [LARGE SCALE GENOMIC DNA]</scope>
    <source>
        <strain evidence="9 10">NCTC12020</strain>
    </source>
</reference>
<evidence type="ECO:0000256" key="6">
    <source>
        <dbReference type="PIRSR" id="PIRSR600223-1"/>
    </source>
</evidence>
<evidence type="ECO:0000256" key="1">
    <source>
        <dbReference type="ARBA" id="ARBA00000677"/>
    </source>
</evidence>
<dbReference type="GO" id="GO:0009003">
    <property type="term" value="F:signal peptidase activity"/>
    <property type="evidence" value="ECO:0007669"/>
    <property type="project" value="UniProtKB-EC"/>
</dbReference>
<evidence type="ECO:0000256" key="5">
    <source>
        <dbReference type="ARBA" id="ARBA00022801"/>
    </source>
</evidence>
<gene>
    <name evidence="9" type="primary">sipP</name>
    <name evidence="9" type="ORF">NCTC12020_00794</name>
</gene>
<dbReference type="PROSITE" id="PS00761">
    <property type="entry name" value="SPASE_I_3"/>
    <property type="match status" value="1"/>
</dbReference>
<dbReference type="InterPro" id="IPR036286">
    <property type="entry name" value="LexA/Signal_pep-like_sf"/>
</dbReference>
<keyword evidence="5 7" id="KW-0378">Hydrolase</keyword>
<dbReference type="EC" id="3.4.21.89" evidence="4 7"/>
<keyword evidence="7" id="KW-1133">Transmembrane helix</keyword>
<dbReference type="Proteomes" id="UP000255367">
    <property type="component" value="Unassembled WGS sequence"/>
</dbReference>
<dbReference type="PROSITE" id="PS00760">
    <property type="entry name" value="SPASE_I_2"/>
    <property type="match status" value="1"/>
</dbReference>
<evidence type="ECO:0000313" key="10">
    <source>
        <dbReference type="Proteomes" id="UP000255367"/>
    </source>
</evidence>
<dbReference type="PANTHER" id="PTHR43390:SF1">
    <property type="entry name" value="CHLOROPLAST PROCESSING PEPTIDASE"/>
    <property type="match status" value="1"/>
</dbReference>
<keyword evidence="7" id="KW-0812">Transmembrane</keyword>
<dbReference type="GO" id="GO:0006465">
    <property type="term" value="P:signal peptide processing"/>
    <property type="evidence" value="ECO:0007669"/>
    <property type="project" value="InterPro"/>
</dbReference>
<dbReference type="Pfam" id="PF10502">
    <property type="entry name" value="Peptidase_S26"/>
    <property type="match status" value="1"/>
</dbReference>
<comment type="subcellular location">
    <subcellularLocation>
        <location evidence="2">Cell membrane</location>
        <topology evidence="2">Single-pass type II membrane protein</topology>
    </subcellularLocation>
    <subcellularLocation>
        <location evidence="7">Membrane</location>
        <topology evidence="7">Single-pass type II membrane protein</topology>
    </subcellularLocation>
</comment>
<keyword evidence="10" id="KW-1185">Reference proteome</keyword>
<dbReference type="PANTHER" id="PTHR43390">
    <property type="entry name" value="SIGNAL PEPTIDASE I"/>
    <property type="match status" value="1"/>
</dbReference>
<dbReference type="InterPro" id="IPR019533">
    <property type="entry name" value="Peptidase_S26"/>
</dbReference>
<protein>
    <recommendedName>
        <fullName evidence="4 7">Signal peptidase I</fullName>
        <ecNumber evidence="4 7">3.4.21.89</ecNumber>
    </recommendedName>
</protein>
<organism evidence="9 10">
    <name type="scientific">Veillonella criceti</name>
    <dbReference type="NCBI Taxonomy" id="103891"/>
    <lineage>
        <taxon>Bacteria</taxon>
        <taxon>Bacillati</taxon>
        <taxon>Bacillota</taxon>
        <taxon>Negativicutes</taxon>
        <taxon>Veillonellales</taxon>
        <taxon>Veillonellaceae</taxon>
        <taxon>Veillonella</taxon>
    </lineage>
</organism>